<evidence type="ECO:0000259" key="2">
    <source>
        <dbReference type="Pfam" id="PF01757"/>
    </source>
</evidence>
<keyword evidence="1" id="KW-0812">Transmembrane</keyword>
<gene>
    <name evidence="3" type="ORF">ACFOSV_13915</name>
</gene>
<dbReference type="InterPro" id="IPR002656">
    <property type="entry name" value="Acyl_transf_3_dom"/>
</dbReference>
<feature type="transmembrane region" description="Helical" evidence="1">
    <location>
        <begin position="306"/>
        <end position="326"/>
    </location>
</feature>
<dbReference type="RefSeq" id="WP_377906623.1">
    <property type="nucleotide sequence ID" value="NZ_JBHRZS010000007.1"/>
</dbReference>
<evidence type="ECO:0000313" key="4">
    <source>
        <dbReference type="Proteomes" id="UP001595805"/>
    </source>
</evidence>
<dbReference type="PANTHER" id="PTHR36927:SF3">
    <property type="entry name" value="GLUCANS BIOSYNTHESIS PROTEIN C"/>
    <property type="match status" value="1"/>
</dbReference>
<protein>
    <submittedName>
        <fullName evidence="3">Acyltransferase family protein</fullName>
    </submittedName>
</protein>
<feature type="transmembrane region" description="Helical" evidence="1">
    <location>
        <begin position="12"/>
        <end position="32"/>
    </location>
</feature>
<feature type="transmembrane region" description="Helical" evidence="1">
    <location>
        <begin position="138"/>
        <end position="158"/>
    </location>
</feature>
<dbReference type="EMBL" id="JBHRZS010000007">
    <property type="protein sequence ID" value="MFC3881284.1"/>
    <property type="molecule type" value="Genomic_DNA"/>
</dbReference>
<feature type="transmembrane region" description="Helical" evidence="1">
    <location>
        <begin position="332"/>
        <end position="354"/>
    </location>
</feature>
<feature type="transmembrane region" description="Helical" evidence="1">
    <location>
        <begin position="179"/>
        <end position="199"/>
    </location>
</feature>
<keyword evidence="1" id="KW-0472">Membrane</keyword>
<feature type="transmembrane region" description="Helical" evidence="1">
    <location>
        <begin position="211"/>
        <end position="230"/>
    </location>
</feature>
<reference evidence="4" key="1">
    <citation type="journal article" date="2019" name="Int. J. Syst. Evol. Microbiol.">
        <title>The Global Catalogue of Microorganisms (GCM) 10K type strain sequencing project: providing services to taxonomists for standard genome sequencing and annotation.</title>
        <authorList>
            <consortium name="The Broad Institute Genomics Platform"/>
            <consortium name="The Broad Institute Genome Sequencing Center for Infectious Disease"/>
            <person name="Wu L."/>
            <person name="Ma J."/>
        </authorList>
    </citation>
    <scope>NUCLEOTIDE SEQUENCE [LARGE SCALE GENOMIC DNA]</scope>
    <source>
        <strain evidence="4">CCUG 60523</strain>
    </source>
</reference>
<name>A0ABV8AUE0_9BACT</name>
<dbReference type="GO" id="GO:0016746">
    <property type="term" value="F:acyltransferase activity"/>
    <property type="evidence" value="ECO:0007669"/>
    <property type="project" value="UniProtKB-KW"/>
</dbReference>
<organism evidence="3 4">
    <name type="scientific">Algoriphagus namhaensis</name>
    <dbReference type="NCBI Taxonomy" id="915353"/>
    <lineage>
        <taxon>Bacteria</taxon>
        <taxon>Pseudomonadati</taxon>
        <taxon>Bacteroidota</taxon>
        <taxon>Cytophagia</taxon>
        <taxon>Cytophagales</taxon>
        <taxon>Cyclobacteriaceae</taxon>
        <taxon>Algoriphagus</taxon>
    </lineage>
</organism>
<feature type="transmembrane region" description="Helical" evidence="1">
    <location>
        <begin position="242"/>
        <end position="260"/>
    </location>
</feature>
<sequence>MRRYDLDWLRVIVFGLLIFYHVGMFFVPWGWHIKNEVIYPNLRWPMLFLNQWRLPILFVISGMGTFYALSKRNGGVFAKERIVRLFIPLVSGILFIVPPQVYLERLDKGQFSGGYFDYWPTEAFIGIYPEGNFSWHHLWFLPYLLLFSLVLIPAFIYLRNHPDAGLLKLSRKISSAPFGLFWMVIPLYLWESLVEPFFPSTHALLGDWFNLINYCTLFFYGFLLISVQDVFWPTVQAARRSYLYLGLLAFSLLIGLRIVFEDSTLIHFIEAGLKVVNLWAWILVLFGYASAYLNTPSKALKYANEAVYPFYILHQTIIIVLGYYLMHVDLSFLTKFSIMSIGTFGLTWVIYEVAIRRWSVIRPLFGLKSKNG</sequence>
<feature type="transmembrane region" description="Helical" evidence="1">
    <location>
        <begin position="52"/>
        <end position="70"/>
    </location>
</feature>
<keyword evidence="1" id="KW-1133">Transmembrane helix</keyword>
<proteinExistence type="predicted"/>
<comment type="caution">
    <text evidence="3">The sequence shown here is derived from an EMBL/GenBank/DDBJ whole genome shotgun (WGS) entry which is preliminary data.</text>
</comment>
<evidence type="ECO:0000313" key="3">
    <source>
        <dbReference type="EMBL" id="MFC3881284.1"/>
    </source>
</evidence>
<dbReference type="Proteomes" id="UP001595805">
    <property type="component" value="Unassembled WGS sequence"/>
</dbReference>
<keyword evidence="3" id="KW-0012">Acyltransferase</keyword>
<keyword evidence="4" id="KW-1185">Reference proteome</keyword>
<accession>A0ABV8AUE0</accession>
<feature type="domain" description="Acyltransferase 3" evidence="2">
    <location>
        <begin position="4"/>
        <end position="351"/>
    </location>
</feature>
<evidence type="ECO:0000256" key="1">
    <source>
        <dbReference type="SAM" id="Phobius"/>
    </source>
</evidence>
<feature type="transmembrane region" description="Helical" evidence="1">
    <location>
        <begin position="82"/>
        <end position="102"/>
    </location>
</feature>
<dbReference type="Pfam" id="PF01757">
    <property type="entry name" value="Acyl_transf_3"/>
    <property type="match status" value="1"/>
</dbReference>
<keyword evidence="3" id="KW-0808">Transferase</keyword>
<dbReference type="PANTHER" id="PTHR36927">
    <property type="entry name" value="BLR4337 PROTEIN"/>
    <property type="match status" value="1"/>
</dbReference>
<feature type="transmembrane region" description="Helical" evidence="1">
    <location>
        <begin position="272"/>
        <end position="294"/>
    </location>
</feature>
<dbReference type="InterPro" id="IPR050623">
    <property type="entry name" value="Glucan_succinyl_AcylTrfase"/>
</dbReference>